<protein>
    <submittedName>
        <fullName evidence="2">Uncharacterized protein</fullName>
    </submittedName>
</protein>
<dbReference type="AlphaFoldDB" id="A0ABD0JSL4"/>
<reference evidence="2 3" key="1">
    <citation type="journal article" date="2023" name="Sci. Data">
        <title>Genome assembly of the Korean intertidal mud-creeper Batillaria attramentaria.</title>
        <authorList>
            <person name="Patra A.K."/>
            <person name="Ho P.T."/>
            <person name="Jun S."/>
            <person name="Lee S.J."/>
            <person name="Kim Y."/>
            <person name="Won Y.J."/>
        </authorList>
    </citation>
    <scope>NUCLEOTIDE SEQUENCE [LARGE SCALE GENOMIC DNA]</scope>
    <source>
        <strain evidence="2">Wonlab-2016</strain>
    </source>
</reference>
<evidence type="ECO:0000313" key="2">
    <source>
        <dbReference type="EMBL" id="KAK7477852.1"/>
    </source>
</evidence>
<proteinExistence type="predicted"/>
<feature type="region of interest" description="Disordered" evidence="1">
    <location>
        <begin position="1"/>
        <end position="33"/>
    </location>
</feature>
<gene>
    <name evidence="2" type="ORF">BaRGS_00030930</name>
</gene>
<dbReference type="Proteomes" id="UP001519460">
    <property type="component" value="Unassembled WGS sequence"/>
</dbReference>
<organism evidence="2 3">
    <name type="scientific">Batillaria attramentaria</name>
    <dbReference type="NCBI Taxonomy" id="370345"/>
    <lineage>
        <taxon>Eukaryota</taxon>
        <taxon>Metazoa</taxon>
        <taxon>Spiralia</taxon>
        <taxon>Lophotrochozoa</taxon>
        <taxon>Mollusca</taxon>
        <taxon>Gastropoda</taxon>
        <taxon>Caenogastropoda</taxon>
        <taxon>Sorbeoconcha</taxon>
        <taxon>Cerithioidea</taxon>
        <taxon>Batillariidae</taxon>
        <taxon>Batillaria</taxon>
    </lineage>
</organism>
<dbReference type="EMBL" id="JACVVK020000340">
    <property type="protein sequence ID" value="KAK7477852.1"/>
    <property type="molecule type" value="Genomic_DNA"/>
</dbReference>
<comment type="caution">
    <text evidence="2">The sequence shown here is derived from an EMBL/GenBank/DDBJ whole genome shotgun (WGS) entry which is preliminary data.</text>
</comment>
<keyword evidence="3" id="KW-1185">Reference proteome</keyword>
<evidence type="ECO:0000313" key="3">
    <source>
        <dbReference type="Proteomes" id="UP001519460"/>
    </source>
</evidence>
<sequence>MAKTRLINTSDKHRGARQGVQSRPKLSPPLSATGAKGVLRRYLAAHGVNWETQRYSTLSLPAGRWESEEGDTYVTLPNVVLVSGASQACGQDADGT</sequence>
<name>A0ABD0JSL4_9CAEN</name>
<evidence type="ECO:0000256" key="1">
    <source>
        <dbReference type="SAM" id="MobiDB-lite"/>
    </source>
</evidence>
<accession>A0ABD0JSL4</accession>